<feature type="compositionally biased region" description="Basic and acidic residues" evidence="1">
    <location>
        <begin position="38"/>
        <end position="60"/>
    </location>
</feature>
<feature type="region of interest" description="Disordered" evidence="1">
    <location>
        <begin position="99"/>
        <end position="149"/>
    </location>
</feature>
<feature type="non-terminal residue" evidence="2">
    <location>
        <position position="1"/>
    </location>
</feature>
<accession>A0ABD0PWW4</accession>
<feature type="compositionally biased region" description="Polar residues" evidence="1">
    <location>
        <begin position="119"/>
        <end position="131"/>
    </location>
</feature>
<evidence type="ECO:0000256" key="1">
    <source>
        <dbReference type="SAM" id="MobiDB-lite"/>
    </source>
</evidence>
<keyword evidence="3" id="KW-1185">Reference proteome</keyword>
<organism evidence="2 3">
    <name type="scientific">Cirrhinus mrigala</name>
    <name type="common">Mrigala</name>
    <dbReference type="NCBI Taxonomy" id="683832"/>
    <lineage>
        <taxon>Eukaryota</taxon>
        <taxon>Metazoa</taxon>
        <taxon>Chordata</taxon>
        <taxon>Craniata</taxon>
        <taxon>Vertebrata</taxon>
        <taxon>Euteleostomi</taxon>
        <taxon>Actinopterygii</taxon>
        <taxon>Neopterygii</taxon>
        <taxon>Teleostei</taxon>
        <taxon>Ostariophysi</taxon>
        <taxon>Cypriniformes</taxon>
        <taxon>Cyprinidae</taxon>
        <taxon>Labeoninae</taxon>
        <taxon>Labeonini</taxon>
        <taxon>Cirrhinus</taxon>
    </lineage>
</organism>
<reference evidence="2 3" key="1">
    <citation type="submission" date="2024-05" db="EMBL/GenBank/DDBJ databases">
        <title>Genome sequencing and assembly of Indian major carp, Cirrhinus mrigala (Hamilton, 1822).</title>
        <authorList>
            <person name="Mohindra V."/>
            <person name="Chowdhury L.M."/>
            <person name="Lal K."/>
            <person name="Jena J.K."/>
        </authorList>
    </citation>
    <scope>NUCLEOTIDE SEQUENCE [LARGE SCALE GENOMIC DNA]</scope>
    <source>
        <strain evidence="2">CM1030</strain>
        <tissue evidence="2">Blood</tissue>
    </source>
</reference>
<gene>
    <name evidence="2" type="ORF">M9458_027165</name>
</gene>
<dbReference type="Proteomes" id="UP001529510">
    <property type="component" value="Unassembled WGS sequence"/>
</dbReference>
<feature type="region of interest" description="Disordered" evidence="1">
    <location>
        <begin position="32"/>
        <end position="60"/>
    </location>
</feature>
<sequence length="210" mass="23822">NDDVIRFEAKMAKEPQRSYTHKDFVASVTLISSEEDHDERQHTSHVTTEEERKVNEEEKHEDVEIFIAISKSVVGSNRPNLDSMEQLDIAFLSWSGDGKMTKGSSFSPKKVERMEEVPQESSKSTKTSIIVNETMKQHSDIDESTTGDWELDEAFLPSFTSKEKNSSENKKEGLGFQAFQLGSDKLLEQGVVRKLDLTQDSDDDYFSDGM</sequence>
<evidence type="ECO:0000313" key="3">
    <source>
        <dbReference type="Proteomes" id="UP001529510"/>
    </source>
</evidence>
<name>A0ABD0PWW4_CIRMR</name>
<protein>
    <submittedName>
        <fullName evidence="2">Uncharacterized protein</fullName>
    </submittedName>
</protein>
<dbReference type="AlphaFoldDB" id="A0ABD0PWW4"/>
<evidence type="ECO:0000313" key="2">
    <source>
        <dbReference type="EMBL" id="KAL0178271.1"/>
    </source>
</evidence>
<comment type="caution">
    <text evidence="2">The sequence shown here is derived from an EMBL/GenBank/DDBJ whole genome shotgun (WGS) entry which is preliminary data.</text>
</comment>
<dbReference type="EMBL" id="JAMKFB020000013">
    <property type="protein sequence ID" value="KAL0178271.1"/>
    <property type="molecule type" value="Genomic_DNA"/>
</dbReference>
<proteinExistence type="predicted"/>